<dbReference type="CDD" id="cd07067">
    <property type="entry name" value="HP_PGM_like"/>
    <property type="match status" value="1"/>
</dbReference>
<dbReference type="Pfam" id="PF00300">
    <property type="entry name" value="His_Phos_1"/>
    <property type="match status" value="1"/>
</dbReference>
<proteinExistence type="predicted"/>
<dbReference type="PANTHER" id="PTHR47623">
    <property type="entry name" value="OS09G0287300 PROTEIN"/>
    <property type="match status" value="1"/>
</dbReference>
<accession>A0A7W6IF80</accession>
<dbReference type="InterPro" id="IPR013078">
    <property type="entry name" value="His_Pase_superF_clade-1"/>
</dbReference>
<dbReference type="SMART" id="SM00855">
    <property type="entry name" value="PGAM"/>
    <property type="match status" value="1"/>
</dbReference>
<protein>
    <submittedName>
        <fullName evidence="1">Phosphohistidine phosphatase</fullName>
        <ecNumber evidence="1">3.1.3.-</ecNumber>
    </submittedName>
</protein>
<keyword evidence="2" id="KW-1185">Reference proteome</keyword>
<evidence type="ECO:0000313" key="2">
    <source>
        <dbReference type="Proteomes" id="UP000519439"/>
    </source>
</evidence>
<dbReference type="EC" id="3.1.3.-" evidence="1"/>
<dbReference type="PANTHER" id="PTHR47623:SF1">
    <property type="entry name" value="OS09G0287300 PROTEIN"/>
    <property type="match status" value="1"/>
</dbReference>
<comment type="caution">
    <text evidence="1">The sequence shown here is derived from an EMBL/GenBank/DDBJ whole genome shotgun (WGS) entry which is preliminary data.</text>
</comment>
<dbReference type="SUPFAM" id="SSF53254">
    <property type="entry name" value="Phosphoglycerate mutase-like"/>
    <property type="match status" value="1"/>
</dbReference>
<evidence type="ECO:0000313" key="1">
    <source>
        <dbReference type="EMBL" id="MBB4039764.1"/>
    </source>
</evidence>
<name>A0A7W6IF80_9HYPH</name>
<dbReference type="InterPro" id="IPR029033">
    <property type="entry name" value="His_PPase_superfam"/>
</dbReference>
<dbReference type="AlphaFoldDB" id="A0A7W6IF80"/>
<organism evidence="1 2">
    <name type="scientific">Microvirga flocculans</name>
    <dbReference type="NCBI Taxonomy" id="217168"/>
    <lineage>
        <taxon>Bacteria</taxon>
        <taxon>Pseudomonadati</taxon>
        <taxon>Pseudomonadota</taxon>
        <taxon>Alphaproteobacteria</taxon>
        <taxon>Hyphomicrobiales</taxon>
        <taxon>Methylobacteriaceae</taxon>
        <taxon>Microvirga</taxon>
    </lineage>
</organism>
<dbReference type="Proteomes" id="UP000519439">
    <property type="component" value="Unassembled WGS sequence"/>
</dbReference>
<keyword evidence="1" id="KW-0378">Hydrolase</keyword>
<reference evidence="1 2" key="1">
    <citation type="submission" date="2020-08" db="EMBL/GenBank/DDBJ databases">
        <title>Genomic Encyclopedia of Type Strains, Phase IV (KMG-IV): sequencing the most valuable type-strain genomes for metagenomic binning, comparative biology and taxonomic classification.</title>
        <authorList>
            <person name="Goeker M."/>
        </authorList>
    </citation>
    <scope>NUCLEOTIDE SEQUENCE [LARGE SCALE GENOMIC DNA]</scope>
    <source>
        <strain evidence="1 2">DSM 15743</strain>
    </source>
</reference>
<gene>
    <name evidence="1" type="ORF">GGR34_001411</name>
</gene>
<dbReference type="EMBL" id="JACIDC010000004">
    <property type="protein sequence ID" value="MBB4039764.1"/>
    <property type="molecule type" value="Genomic_DNA"/>
</dbReference>
<dbReference type="GO" id="GO:0016787">
    <property type="term" value="F:hydrolase activity"/>
    <property type="evidence" value="ECO:0007669"/>
    <property type="project" value="UniProtKB-KW"/>
</dbReference>
<dbReference type="Gene3D" id="3.40.50.1240">
    <property type="entry name" value="Phosphoglycerate mutase-like"/>
    <property type="match status" value="1"/>
</dbReference>
<sequence>MMLRLLLLRHAKAAWPPGVLDLDRPLAKRGQEAALVMGNYLRSERLEPDLAIVSPARRTQETWEHVQPVLGDVEMRRDGRVYEAPAGRLLTVVREVEPQIRTLLVIGHNPGFEELARLLIGEGDMDSILRLGQKYPTAGLAVIDFDLESWEDVGKKSGRLERFVTPNSLGNGEDD</sequence>